<dbReference type="InterPro" id="IPR029063">
    <property type="entry name" value="SAM-dependent_MTases_sf"/>
</dbReference>
<dbReference type="AlphaFoldDB" id="A0A9J6ZNS0"/>
<reference evidence="2" key="1">
    <citation type="submission" date="2022-05" db="EMBL/GenBank/DDBJ databases">
        <authorList>
            <person name="Sun X."/>
        </authorList>
    </citation>
    <scope>NUCLEOTIDE SEQUENCE</scope>
    <source>
        <strain evidence="2">Ai-910</strain>
    </source>
</reference>
<dbReference type="GO" id="GO:0004808">
    <property type="term" value="F:tRNA (5-methylaminomethyl-2-thiouridylate)(34)-methyltransferase activity"/>
    <property type="evidence" value="ECO:0007669"/>
    <property type="project" value="InterPro"/>
</dbReference>
<dbReference type="Gene3D" id="3.40.50.150">
    <property type="entry name" value="Vaccinia Virus protein VP39"/>
    <property type="match status" value="1"/>
</dbReference>
<dbReference type="Proteomes" id="UP001056426">
    <property type="component" value="Chromosome"/>
</dbReference>
<gene>
    <name evidence="2" type="primary">mnmD</name>
    <name evidence="2" type="ORF">M9189_09945</name>
</gene>
<dbReference type="NCBIfam" id="NF033855">
    <property type="entry name" value="tRNA_MNMC2"/>
    <property type="match status" value="1"/>
</dbReference>
<evidence type="ECO:0000313" key="2">
    <source>
        <dbReference type="EMBL" id="URW79174.1"/>
    </source>
</evidence>
<evidence type="ECO:0000259" key="1">
    <source>
        <dbReference type="Pfam" id="PF05430"/>
    </source>
</evidence>
<dbReference type="PANTHER" id="PTHR39963:SF1">
    <property type="entry name" value="MNMC-LIKE METHYLTRANSFERASE DOMAIN-CONTAINING PROTEIN"/>
    <property type="match status" value="1"/>
</dbReference>
<dbReference type="PANTHER" id="PTHR39963">
    <property type="entry name" value="SLL0983 PROTEIN"/>
    <property type="match status" value="1"/>
</dbReference>
<dbReference type="InterPro" id="IPR008471">
    <property type="entry name" value="MnmC-like_methylTransf"/>
</dbReference>
<name>A0A9J6ZNS0_9BACT</name>
<dbReference type="GO" id="GO:0016645">
    <property type="term" value="F:oxidoreductase activity, acting on the CH-NH group of donors"/>
    <property type="evidence" value="ECO:0007669"/>
    <property type="project" value="InterPro"/>
</dbReference>
<dbReference type="InterPro" id="IPR047785">
    <property type="entry name" value="tRNA_MNMC2"/>
</dbReference>
<organism evidence="2 3">
    <name type="scientific">Xiashengella succiniciproducens</name>
    <dbReference type="NCBI Taxonomy" id="2949635"/>
    <lineage>
        <taxon>Bacteria</taxon>
        <taxon>Pseudomonadati</taxon>
        <taxon>Bacteroidota</taxon>
        <taxon>Bacteroidia</taxon>
        <taxon>Marinilabiliales</taxon>
        <taxon>Marinilabiliaceae</taxon>
        <taxon>Xiashengella</taxon>
    </lineage>
</organism>
<dbReference type="KEGG" id="alkq:M9189_09945"/>
<dbReference type="Pfam" id="PF05430">
    <property type="entry name" value="Methyltransf_30"/>
    <property type="match status" value="1"/>
</dbReference>
<reference evidence="2" key="2">
    <citation type="submission" date="2022-06" db="EMBL/GenBank/DDBJ databases">
        <title>Xiashengella guii gen. nov. sp. nov., a bacterium isolated form anaerobic digestion tank.</title>
        <authorList>
            <person name="Huang H."/>
        </authorList>
    </citation>
    <scope>NUCLEOTIDE SEQUENCE</scope>
    <source>
        <strain evidence="2">Ai-910</strain>
    </source>
</reference>
<proteinExistence type="predicted"/>
<sequence>MTEERVLKISEDGSATLYVPSFDEHYHSWHGAIQESLHIFINAGLEQCSDTDPLTILEVGFGTGLNALLTLIHKPTSTIQYHSLEKYPVASNLVSQLNYPELLGSGQLRDLFDTMHSVEWDKAHKLTDDFYLTKHWCDFQDFRSDLKFNLIYFDAFGPDKQPELWTEAMFANIASMTAPGGILTTYSAKGSVRRALQAAGFWVERLPGPPGKRQMIRATYQGV</sequence>
<dbReference type="RefSeq" id="WP_250722846.1">
    <property type="nucleotide sequence ID" value="NZ_CP098400.1"/>
</dbReference>
<keyword evidence="3" id="KW-1185">Reference proteome</keyword>
<protein>
    <submittedName>
        <fullName evidence="2">tRNA (5-methylaminomethyl-2-thiouridine)(34)-methyltransferase MnmD</fullName>
    </submittedName>
</protein>
<evidence type="ECO:0000313" key="3">
    <source>
        <dbReference type="Proteomes" id="UP001056426"/>
    </source>
</evidence>
<feature type="domain" description="MnmC-like methyltransferase" evidence="1">
    <location>
        <begin position="144"/>
        <end position="220"/>
    </location>
</feature>
<dbReference type="EMBL" id="CP098400">
    <property type="protein sequence ID" value="URW79174.1"/>
    <property type="molecule type" value="Genomic_DNA"/>
</dbReference>
<accession>A0A9J6ZNS0</accession>
<dbReference type="SUPFAM" id="SSF53335">
    <property type="entry name" value="S-adenosyl-L-methionine-dependent methyltransferases"/>
    <property type="match status" value="1"/>
</dbReference>